<dbReference type="Pfam" id="PF13439">
    <property type="entry name" value="Glyco_transf_4"/>
    <property type="match status" value="1"/>
</dbReference>
<keyword evidence="3" id="KW-0808">Transferase</keyword>
<dbReference type="Proteomes" id="UP000468638">
    <property type="component" value="Unassembled WGS sequence"/>
</dbReference>
<gene>
    <name evidence="3" type="ORF">GLW05_18675</name>
</gene>
<dbReference type="RefSeq" id="WP_160910143.1">
    <property type="nucleotide sequence ID" value="NZ_WMEQ01000019.1"/>
</dbReference>
<evidence type="ECO:0000259" key="2">
    <source>
        <dbReference type="Pfam" id="PF13439"/>
    </source>
</evidence>
<dbReference type="CDD" id="cd03801">
    <property type="entry name" value="GT4_PimA-like"/>
    <property type="match status" value="1"/>
</dbReference>
<dbReference type="AlphaFoldDB" id="A0A6I5A5H2"/>
<dbReference type="PANTHER" id="PTHR45947:SF3">
    <property type="entry name" value="SULFOQUINOVOSYL TRANSFERASE SQD2"/>
    <property type="match status" value="1"/>
</dbReference>
<reference evidence="3 4" key="1">
    <citation type="submission" date="2019-11" db="EMBL/GenBank/DDBJ databases">
        <title>Genome sequences of 17 halophilic strains isolated from different environments.</title>
        <authorList>
            <person name="Furrow R.E."/>
        </authorList>
    </citation>
    <scope>NUCLEOTIDE SEQUENCE [LARGE SCALE GENOMIC DNA]</scope>
    <source>
        <strain evidence="3 4">22514_16_FS</strain>
    </source>
</reference>
<dbReference type="Gene3D" id="3.40.50.2000">
    <property type="entry name" value="Glycogen Phosphorylase B"/>
    <property type="match status" value="2"/>
</dbReference>
<dbReference type="SUPFAM" id="SSF53756">
    <property type="entry name" value="UDP-Glycosyltransferase/glycogen phosphorylase"/>
    <property type="match status" value="1"/>
</dbReference>
<evidence type="ECO:0000259" key="1">
    <source>
        <dbReference type="Pfam" id="PF00534"/>
    </source>
</evidence>
<dbReference type="InterPro" id="IPR028098">
    <property type="entry name" value="Glyco_trans_4-like_N"/>
</dbReference>
<sequence length="422" mass="48283">MGENIHPSLLYELDTFYGNTPRISKVNLNEADIKGTLIPNKESLKILIVTSFRYPITGGLSHYITGLQKGLQQKGHDVDVQSPSQLPEEEFRDRIIQYKKATETYLIDRFGEANPKIVKNASFMQTYQMFLEEKNLQKYDVIHAQDLFSIFILGKLNSMFQKPLFFTPHGLFTQSRLKFNKIQPNSVEETYFSEIEKQGLKAANKVILISNSFRKPLKEYEALDEKMIRVRTGIDFSVEDVNRNPNQVVITCIARLSPRKGHSYLLEALSQMKENLNHVKVNIVGEGTMRESLEKQAKQLKLENIRFLGKRFDIEEILATSDIYVLPTLNDNFPISVLEAMFAKQAIITTNCGGIPEMIEHNRTGVICEPGNVQQLTEALELLIKDASFRKILGTNAYHYASQYLTNEKMVEGIEEAYRKTV</sequence>
<accession>A0A6I5A5H2</accession>
<evidence type="ECO:0000313" key="3">
    <source>
        <dbReference type="EMBL" id="MYL35606.1"/>
    </source>
</evidence>
<dbReference type="Pfam" id="PF00534">
    <property type="entry name" value="Glycos_transf_1"/>
    <property type="match status" value="1"/>
</dbReference>
<comment type="caution">
    <text evidence="3">The sequence shown here is derived from an EMBL/GenBank/DDBJ whole genome shotgun (WGS) entry which is preliminary data.</text>
</comment>
<dbReference type="OrthoDB" id="9815550at2"/>
<feature type="domain" description="Glycosyltransferase subfamily 4-like N-terminal" evidence="2">
    <location>
        <begin position="58"/>
        <end position="236"/>
    </location>
</feature>
<protein>
    <submittedName>
        <fullName evidence="3">Glycosyltransferase</fullName>
    </submittedName>
</protein>
<name>A0A6I5A5H2_9BACI</name>
<dbReference type="PANTHER" id="PTHR45947">
    <property type="entry name" value="SULFOQUINOVOSYL TRANSFERASE SQD2"/>
    <property type="match status" value="1"/>
</dbReference>
<dbReference type="GO" id="GO:0016757">
    <property type="term" value="F:glycosyltransferase activity"/>
    <property type="evidence" value="ECO:0007669"/>
    <property type="project" value="InterPro"/>
</dbReference>
<dbReference type="InterPro" id="IPR001296">
    <property type="entry name" value="Glyco_trans_1"/>
</dbReference>
<proteinExistence type="predicted"/>
<evidence type="ECO:0000313" key="4">
    <source>
        <dbReference type="Proteomes" id="UP000468638"/>
    </source>
</evidence>
<dbReference type="InterPro" id="IPR050194">
    <property type="entry name" value="Glycosyltransferase_grp1"/>
</dbReference>
<feature type="domain" description="Glycosyl transferase family 1" evidence="1">
    <location>
        <begin position="239"/>
        <end position="399"/>
    </location>
</feature>
<dbReference type="EMBL" id="WMEQ01000019">
    <property type="protein sequence ID" value="MYL35606.1"/>
    <property type="molecule type" value="Genomic_DNA"/>
</dbReference>
<organism evidence="3 4">
    <name type="scientific">Pontibacillus yanchengensis</name>
    <dbReference type="NCBI Taxonomy" id="462910"/>
    <lineage>
        <taxon>Bacteria</taxon>
        <taxon>Bacillati</taxon>
        <taxon>Bacillota</taxon>
        <taxon>Bacilli</taxon>
        <taxon>Bacillales</taxon>
        <taxon>Bacillaceae</taxon>
        <taxon>Pontibacillus</taxon>
    </lineage>
</organism>